<dbReference type="EMBL" id="JAGGKT010000005">
    <property type="protein sequence ID" value="MBP1932239.1"/>
    <property type="molecule type" value="Genomic_DNA"/>
</dbReference>
<evidence type="ECO:0000313" key="3">
    <source>
        <dbReference type="EMBL" id="MBP1932239.1"/>
    </source>
</evidence>
<reference evidence="3 4" key="1">
    <citation type="submission" date="2021-03" db="EMBL/GenBank/DDBJ databases">
        <title>Genomic Encyclopedia of Type Strains, Phase IV (KMG-IV): sequencing the most valuable type-strain genomes for metagenomic binning, comparative biology and taxonomic classification.</title>
        <authorList>
            <person name="Goeker M."/>
        </authorList>
    </citation>
    <scope>NUCLEOTIDE SEQUENCE [LARGE SCALE GENOMIC DNA]</scope>
    <source>
        <strain evidence="3 4">DSM 24738</strain>
    </source>
</reference>
<name>A0ABS4GPP1_9BACL</name>
<evidence type="ECO:0000256" key="1">
    <source>
        <dbReference type="PROSITE-ProRule" id="PRU00169"/>
    </source>
</evidence>
<dbReference type="Gene3D" id="3.40.50.2300">
    <property type="match status" value="1"/>
</dbReference>
<dbReference type="PANTHER" id="PTHR43228:SF8">
    <property type="entry name" value="TRANSCRIPTIONAL REGULATORY PROTEIN GLNL"/>
    <property type="match status" value="1"/>
</dbReference>
<dbReference type="InterPro" id="IPR013972">
    <property type="entry name" value="YcbB"/>
</dbReference>
<dbReference type="SMART" id="SM00448">
    <property type="entry name" value="REC"/>
    <property type="match status" value="1"/>
</dbReference>
<dbReference type="Proteomes" id="UP001519343">
    <property type="component" value="Unassembled WGS sequence"/>
</dbReference>
<organism evidence="3 4">
    <name type="scientific">Ammoniphilus resinae</name>
    <dbReference type="NCBI Taxonomy" id="861532"/>
    <lineage>
        <taxon>Bacteria</taxon>
        <taxon>Bacillati</taxon>
        <taxon>Bacillota</taxon>
        <taxon>Bacilli</taxon>
        <taxon>Bacillales</taxon>
        <taxon>Paenibacillaceae</taxon>
        <taxon>Aneurinibacillus group</taxon>
        <taxon>Ammoniphilus</taxon>
    </lineage>
</organism>
<accession>A0ABS4GPP1</accession>
<evidence type="ECO:0000259" key="2">
    <source>
        <dbReference type="PROSITE" id="PS50110"/>
    </source>
</evidence>
<comment type="caution">
    <text evidence="3">The sequence shown here is derived from an EMBL/GenBank/DDBJ whole genome shotgun (WGS) entry which is preliminary data.</text>
</comment>
<protein>
    <submittedName>
        <fullName evidence="3">Two-component system response regulator YcbB</fullName>
    </submittedName>
</protein>
<feature type="modified residue" description="4-aspartylphosphate" evidence="1">
    <location>
        <position position="54"/>
    </location>
</feature>
<dbReference type="InterPro" id="IPR052048">
    <property type="entry name" value="ST_Response_Regulator"/>
</dbReference>
<keyword evidence="4" id="KW-1185">Reference proteome</keyword>
<keyword evidence="1" id="KW-0597">Phosphoprotein</keyword>
<dbReference type="RefSeq" id="WP_209810289.1">
    <property type="nucleotide sequence ID" value="NZ_JAGGKT010000005.1"/>
</dbReference>
<sequence>MRYYLVDDDPVVRAMLEEIIEDGDLGKVVGFSEDGSRIDAHNLFMQKVDVLLIDLLMPLRDGIETVRALTPFFEGKIIMISQVESKELIGEAYALGIEYYITKPINRLEVLSILRKVNERLWLEKSIQNVRESLNLLMDKKVRVQPEKDISQCGHFLLSELGMIGESGSKDLIDILQYLYENEGDEFPPLKELMHQIVLKRGGPAVTIKKEIKAAEQRIRRAIYQALNQIASLGLTDYTNLKFENYAGKFFDFTEVRKKMRELEDGEELSPRINTKKFIQAFYLEAKQQMEMG</sequence>
<feature type="domain" description="Response regulatory" evidence="2">
    <location>
        <begin position="2"/>
        <end position="118"/>
    </location>
</feature>
<gene>
    <name evidence="3" type="ORF">J2Z37_002240</name>
</gene>
<dbReference type="Pfam" id="PF08664">
    <property type="entry name" value="YcbB"/>
    <property type="match status" value="1"/>
</dbReference>
<evidence type="ECO:0000313" key="4">
    <source>
        <dbReference type="Proteomes" id="UP001519343"/>
    </source>
</evidence>
<proteinExistence type="predicted"/>
<dbReference type="PROSITE" id="PS50110">
    <property type="entry name" value="RESPONSE_REGULATORY"/>
    <property type="match status" value="1"/>
</dbReference>
<dbReference type="InterPro" id="IPR011006">
    <property type="entry name" value="CheY-like_superfamily"/>
</dbReference>
<dbReference type="PANTHER" id="PTHR43228">
    <property type="entry name" value="TWO-COMPONENT RESPONSE REGULATOR"/>
    <property type="match status" value="1"/>
</dbReference>
<dbReference type="SUPFAM" id="SSF52172">
    <property type="entry name" value="CheY-like"/>
    <property type="match status" value="1"/>
</dbReference>
<dbReference type="InterPro" id="IPR001789">
    <property type="entry name" value="Sig_transdc_resp-reg_receiver"/>
</dbReference>
<dbReference type="Pfam" id="PF00072">
    <property type="entry name" value="Response_reg"/>
    <property type="match status" value="1"/>
</dbReference>